<sequence length="90" mass="10246">DKFAEAMRIDDKMAGSIGVMLRELNFEYVESLPNDFDPTAVINDPVPPVAASKVNGEVMVNGKEQPREIVLWRNVHTIYGQTEHRLLQHR</sequence>
<gene>
    <name evidence="1" type="ORF">M8C21_001698</name>
</gene>
<feature type="non-terminal residue" evidence="1">
    <location>
        <position position="90"/>
    </location>
</feature>
<evidence type="ECO:0000313" key="2">
    <source>
        <dbReference type="Proteomes" id="UP001206925"/>
    </source>
</evidence>
<keyword evidence="2" id="KW-1185">Reference proteome</keyword>
<reference evidence="1" key="1">
    <citation type="submission" date="2022-06" db="EMBL/GenBank/DDBJ databases">
        <title>Uncovering the hologenomic basis of an extraordinary plant invasion.</title>
        <authorList>
            <person name="Bieker V.C."/>
            <person name="Martin M.D."/>
            <person name="Gilbert T."/>
            <person name="Hodgins K."/>
            <person name="Battlay P."/>
            <person name="Petersen B."/>
            <person name="Wilson J."/>
        </authorList>
    </citation>
    <scope>NUCLEOTIDE SEQUENCE</scope>
    <source>
        <strain evidence="1">AA19_3_7</strain>
        <tissue evidence="1">Leaf</tissue>
    </source>
</reference>
<dbReference type="Proteomes" id="UP001206925">
    <property type="component" value="Unassembled WGS sequence"/>
</dbReference>
<protein>
    <submittedName>
        <fullName evidence="1">Uncharacterized protein</fullName>
    </submittedName>
</protein>
<name>A0AAD5D2T7_AMBAR</name>
<evidence type="ECO:0000313" key="1">
    <source>
        <dbReference type="EMBL" id="KAI7752868.1"/>
    </source>
</evidence>
<dbReference type="EMBL" id="JAMZMK010005590">
    <property type="protein sequence ID" value="KAI7752868.1"/>
    <property type="molecule type" value="Genomic_DNA"/>
</dbReference>
<proteinExistence type="predicted"/>
<dbReference type="AlphaFoldDB" id="A0AAD5D2T7"/>
<comment type="caution">
    <text evidence="1">The sequence shown here is derived from an EMBL/GenBank/DDBJ whole genome shotgun (WGS) entry which is preliminary data.</text>
</comment>
<organism evidence="1 2">
    <name type="scientific">Ambrosia artemisiifolia</name>
    <name type="common">Common ragweed</name>
    <dbReference type="NCBI Taxonomy" id="4212"/>
    <lineage>
        <taxon>Eukaryota</taxon>
        <taxon>Viridiplantae</taxon>
        <taxon>Streptophyta</taxon>
        <taxon>Embryophyta</taxon>
        <taxon>Tracheophyta</taxon>
        <taxon>Spermatophyta</taxon>
        <taxon>Magnoliopsida</taxon>
        <taxon>eudicotyledons</taxon>
        <taxon>Gunneridae</taxon>
        <taxon>Pentapetalae</taxon>
        <taxon>asterids</taxon>
        <taxon>campanulids</taxon>
        <taxon>Asterales</taxon>
        <taxon>Asteraceae</taxon>
        <taxon>Asteroideae</taxon>
        <taxon>Heliantheae alliance</taxon>
        <taxon>Heliantheae</taxon>
        <taxon>Ambrosia</taxon>
    </lineage>
</organism>
<accession>A0AAD5D2T7</accession>